<feature type="transmembrane region" description="Helical" evidence="2">
    <location>
        <begin position="47"/>
        <end position="67"/>
    </location>
</feature>
<sequence length="204" mass="22427">MTGSTESAMLMGKMGLKLSFGFFYFGIGLITTALGLIIHIFTLCTWMWSSICAFGFILTIPVMLWVLQSLFPLVFNMYAIKAASYANSPTHLAPEQIEKYVGELIEKVGVYQLTEGLAFEYLVERFRAFDADVPVTFTEITRKTVAKLVEDIQEAVIEQALEGSTLVNKAKQGGLMLQPGGFKPPDTPGSGAKKKLLPLQTENA</sequence>
<proteinExistence type="predicted"/>
<keyword evidence="2" id="KW-0812">Transmembrane</keyword>
<dbReference type="AlphaFoldDB" id="A0A7S4M3C6"/>
<keyword evidence="2" id="KW-0472">Membrane</keyword>
<feature type="transmembrane region" description="Helical" evidence="2">
    <location>
        <begin position="21"/>
        <end position="41"/>
    </location>
</feature>
<feature type="region of interest" description="Disordered" evidence="1">
    <location>
        <begin position="177"/>
        <end position="204"/>
    </location>
</feature>
<accession>A0A7S4M3C6</accession>
<reference evidence="3" key="1">
    <citation type="submission" date="2021-01" db="EMBL/GenBank/DDBJ databases">
        <authorList>
            <person name="Corre E."/>
            <person name="Pelletier E."/>
            <person name="Niang G."/>
            <person name="Scheremetjew M."/>
            <person name="Finn R."/>
            <person name="Kale V."/>
            <person name="Holt S."/>
            <person name="Cochrane G."/>
            <person name="Meng A."/>
            <person name="Brown T."/>
            <person name="Cohen L."/>
        </authorList>
    </citation>
    <scope>NUCLEOTIDE SEQUENCE</scope>
    <source>
        <strain evidence="3">UIO037</strain>
    </source>
</reference>
<evidence type="ECO:0000313" key="3">
    <source>
        <dbReference type="EMBL" id="CAE2197771.1"/>
    </source>
</evidence>
<name>A0A7S4M3C6_9EUKA</name>
<evidence type="ECO:0000256" key="1">
    <source>
        <dbReference type="SAM" id="MobiDB-lite"/>
    </source>
</evidence>
<organism evidence="3">
    <name type="scientific">Prymnesium polylepis</name>
    <dbReference type="NCBI Taxonomy" id="72548"/>
    <lineage>
        <taxon>Eukaryota</taxon>
        <taxon>Haptista</taxon>
        <taxon>Haptophyta</taxon>
        <taxon>Prymnesiophyceae</taxon>
        <taxon>Prymnesiales</taxon>
        <taxon>Prymnesiaceae</taxon>
        <taxon>Prymnesium</taxon>
    </lineage>
</organism>
<dbReference type="EMBL" id="HBKO01006479">
    <property type="protein sequence ID" value="CAE2197771.1"/>
    <property type="molecule type" value="Transcribed_RNA"/>
</dbReference>
<keyword evidence="2" id="KW-1133">Transmembrane helix</keyword>
<evidence type="ECO:0000256" key="2">
    <source>
        <dbReference type="SAM" id="Phobius"/>
    </source>
</evidence>
<protein>
    <submittedName>
        <fullName evidence="3">Uncharacterized protein</fullName>
    </submittedName>
</protein>
<gene>
    <name evidence="3" type="ORF">CPOL0286_LOCUS3125</name>
</gene>